<dbReference type="RefSeq" id="WP_184368169.1">
    <property type="nucleotide sequence ID" value="NZ_JACHDO010000001.1"/>
</dbReference>
<evidence type="ECO:0000313" key="2">
    <source>
        <dbReference type="Proteomes" id="UP000579647"/>
    </source>
</evidence>
<reference evidence="1 2" key="1">
    <citation type="submission" date="2020-08" db="EMBL/GenBank/DDBJ databases">
        <title>Sequencing the genomes of 1000 actinobacteria strains.</title>
        <authorList>
            <person name="Klenk H.-P."/>
        </authorList>
    </citation>
    <scope>NUCLEOTIDE SEQUENCE [LARGE SCALE GENOMIC DNA]</scope>
    <source>
        <strain evidence="1 2">DSM 44598</strain>
    </source>
</reference>
<keyword evidence="2" id="KW-1185">Reference proteome</keyword>
<dbReference type="Proteomes" id="UP000579647">
    <property type="component" value="Unassembled WGS sequence"/>
</dbReference>
<name>A0A840WRK9_9ACTN</name>
<accession>A0A840WRK9</accession>
<dbReference type="EMBL" id="JACHDO010000001">
    <property type="protein sequence ID" value="MBB5494535.1"/>
    <property type="molecule type" value="Genomic_DNA"/>
</dbReference>
<evidence type="ECO:0000313" key="1">
    <source>
        <dbReference type="EMBL" id="MBB5494535.1"/>
    </source>
</evidence>
<comment type="caution">
    <text evidence="1">The sequence shown here is derived from an EMBL/GenBank/DDBJ whole genome shotgun (WGS) entry which is preliminary data.</text>
</comment>
<dbReference type="AlphaFoldDB" id="A0A840WRK9"/>
<proteinExistence type="predicted"/>
<organism evidence="1 2">
    <name type="scientific">Nocardiopsis metallicus</name>
    <dbReference type="NCBI Taxonomy" id="179819"/>
    <lineage>
        <taxon>Bacteria</taxon>
        <taxon>Bacillati</taxon>
        <taxon>Actinomycetota</taxon>
        <taxon>Actinomycetes</taxon>
        <taxon>Streptosporangiales</taxon>
        <taxon>Nocardiopsidaceae</taxon>
        <taxon>Nocardiopsis</taxon>
    </lineage>
</organism>
<sequence length="48" mass="5429">MGEQYPKLDASAGHVRSFAQILTQRDDCPLDGWIHEARNVNLLALQLH</sequence>
<gene>
    <name evidence="1" type="ORF">HNR07_005672</name>
</gene>
<protein>
    <submittedName>
        <fullName evidence="1">Uncharacterized protein</fullName>
    </submittedName>
</protein>